<dbReference type="SUPFAM" id="SSF56529">
    <property type="entry name" value="FAH"/>
    <property type="match status" value="1"/>
</dbReference>
<dbReference type="EMBL" id="BAAANN010000013">
    <property type="protein sequence ID" value="GAA1962214.1"/>
    <property type="molecule type" value="Genomic_DNA"/>
</dbReference>
<dbReference type="RefSeq" id="WP_344419689.1">
    <property type="nucleotide sequence ID" value="NZ_BAAANN010000013.1"/>
</dbReference>
<protein>
    <submittedName>
        <fullName evidence="3">Fumarylacetoacetate hydrolase family protein</fullName>
    </submittedName>
</protein>
<keyword evidence="1" id="KW-0456">Lyase</keyword>
<accession>A0ABP5CDD0</accession>
<evidence type="ECO:0000256" key="1">
    <source>
        <dbReference type="ARBA" id="ARBA00023239"/>
    </source>
</evidence>
<dbReference type="Proteomes" id="UP001501116">
    <property type="component" value="Unassembled WGS sequence"/>
</dbReference>
<reference evidence="4" key="1">
    <citation type="journal article" date="2019" name="Int. J. Syst. Evol. Microbiol.">
        <title>The Global Catalogue of Microorganisms (GCM) 10K type strain sequencing project: providing services to taxonomists for standard genome sequencing and annotation.</title>
        <authorList>
            <consortium name="The Broad Institute Genomics Platform"/>
            <consortium name="The Broad Institute Genome Sequencing Center for Infectious Disease"/>
            <person name="Wu L."/>
            <person name="Ma J."/>
        </authorList>
    </citation>
    <scope>NUCLEOTIDE SEQUENCE [LARGE SCALE GENOMIC DNA]</scope>
    <source>
        <strain evidence="4">JCM 14545</strain>
    </source>
</reference>
<dbReference type="Gene3D" id="3.90.850.10">
    <property type="entry name" value="Fumarylacetoacetase-like, C-terminal domain"/>
    <property type="match status" value="1"/>
</dbReference>
<proteinExistence type="predicted"/>
<dbReference type="GO" id="GO:0016787">
    <property type="term" value="F:hydrolase activity"/>
    <property type="evidence" value="ECO:0007669"/>
    <property type="project" value="UniProtKB-KW"/>
</dbReference>
<dbReference type="InterPro" id="IPR011234">
    <property type="entry name" value="Fumarylacetoacetase-like_C"/>
</dbReference>
<dbReference type="Pfam" id="PF01557">
    <property type="entry name" value="FAA_hydrolase"/>
    <property type="match status" value="1"/>
</dbReference>
<evidence type="ECO:0000313" key="4">
    <source>
        <dbReference type="Proteomes" id="UP001501116"/>
    </source>
</evidence>
<dbReference type="InterPro" id="IPR050772">
    <property type="entry name" value="Hydratase-Decarb/MhpD_sf"/>
</dbReference>
<feature type="domain" description="Fumarylacetoacetase-like C-terminal" evidence="2">
    <location>
        <begin position="96"/>
        <end position="251"/>
    </location>
</feature>
<comment type="caution">
    <text evidence="3">The sequence shown here is derived from an EMBL/GenBank/DDBJ whole genome shotgun (WGS) entry which is preliminary data.</text>
</comment>
<keyword evidence="3" id="KW-0378">Hydrolase</keyword>
<keyword evidence="4" id="KW-1185">Reference proteome</keyword>
<dbReference type="PANTHER" id="PTHR30143">
    <property type="entry name" value="ACID HYDRATASE"/>
    <property type="match status" value="1"/>
</dbReference>
<organism evidence="3 4">
    <name type="scientific">Amycolatopsis minnesotensis</name>
    <dbReference type="NCBI Taxonomy" id="337894"/>
    <lineage>
        <taxon>Bacteria</taxon>
        <taxon>Bacillati</taxon>
        <taxon>Actinomycetota</taxon>
        <taxon>Actinomycetes</taxon>
        <taxon>Pseudonocardiales</taxon>
        <taxon>Pseudonocardiaceae</taxon>
        <taxon>Amycolatopsis</taxon>
    </lineage>
</organism>
<evidence type="ECO:0000259" key="2">
    <source>
        <dbReference type="Pfam" id="PF01557"/>
    </source>
</evidence>
<dbReference type="PANTHER" id="PTHR30143:SF0">
    <property type="entry name" value="2-KETO-4-PENTENOATE HYDRATASE"/>
    <property type="match status" value="1"/>
</dbReference>
<dbReference type="InterPro" id="IPR036663">
    <property type="entry name" value="Fumarylacetoacetase_C_sf"/>
</dbReference>
<sequence length="253" mass="26745">MRADRAAGLLWHAWQAGERLPGLPDDARPHDRAEAMAAQECLAGLAGPVFGWKIAATTELAQRYLGVGGPLPGMLFERFRHAEGEPVPADTMTMGVAEPEFAFRMAADPGPEPSLGAVLDAVDTMVLALEMPDSRYADHRHAGEPHLVADVACAGRFVEGSPVPGWRDFDLAGQAVVAFADGAEFSRGSGGLVLGDPRHALHWLAAEIPRYGYRLRPGDIVTTGTATPPVPIAPGRHVSADFGVLGTVGARFT</sequence>
<name>A0ABP5CDD0_9PSEU</name>
<gene>
    <name evidence="3" type="ORF">GCM10009754_36730</name>
</gene>
<evidence type="ECO:0000313" key="3">
    <source>
        <dbReference type="EMBL" id="GAA1962214.1"/>
    </source>
</evidence>